<organism evidence="2 3">
    <name type="scientific">Calicophoron daubneyi</name>
    <name type="common">Rumen fluke</name>
    <name type="synonym">Paramphistomum daubneyi</name>
    <dbReference type="NCBI Taxonomy" id="300641"/>
    <lineage>
        <taxon>Eukaryota</taxon>
        <taxon>Metazoa</taxon>
        <taxon>Spiralia</taxon>
        <taxon>Lophotrochozoa</taxon>
        <taxon>Platyhelminthes</taxon>
        <taxon>Trematoda</taxon>
        <taxon>Digenea</taxon>
        <taxon>Plagiorchiida</taxon>
        <taxon>Pronocephalata</taxon>
        <taxon>Paramphistomoidea</taxon>
        <taxon>Paramphistomidae</taxon>
        <taxon>Calicophoron</taxon>
    </lineage>
</organism>
<proteinExistence type="predicted"/>
<feature type="compositionally biased region" description="Polar residues" evidence="1">
    <location>
        <begin position="1"/>
        <end position="55"/>
    </location>
</feature>
<gene>
    <name evidence="2" type="ORF">CDAUBV1_LOCUS14264</name>
</gene>
<evidence type="ECO:0000256" key="1">
    <source>
        <dbReference type="SAM" id="MobiDB-lite"/>
    </source>
</evidence>
<protein>
    <submittedName>
        <fullName evidence="2">Uncharacterized protein</fullName>
    </submittedName>
</protein>
<dbReference type="AlphaFoldDB" id="A0AAV2TSF7"/>
<evidence type="ECO:0000313" key="2">
    <source>
        <dbReference type="EMBL" id="CAL5139230.1"/>
    </source>
</evidence>
<feature type="compositionally biased region" description="Low complexity" evidence="1">
    <location>
        <begin position="56"/>
        <end position="73"/>
    </location>
</feature>
<feature type="region of interest" description="Disordered" evidence="1">
    <location>
        <begin position="1"/>
        <end position="85"/>
    </location>
</feature>
<name>A0AAV2TSF7_CALDB</name>
<feature type="region of interest" description="Disordered" evidence="1">
    <location>
        <begin position="240"/>
        <end position="272"/>
    </location>
</feature>
<feature type="region of interest" description="Disordered" evidence="1">
    <location>
        <begin position="143"/>
        <end position="167"/>
    </location>
</feature>
<reference evidence="2" key="1">
    <citation type="submission" date="2024-06" db="EMBL/GenBank/DDBJ databases">
        <authorList>
            <person name="Liu X."/>
            <person name="Lenzi L."/>
            <person name="Haldenby T S."/>
            <person name="Uol C."/>
        </authorList>
    </citation>
    <scope>NUCLEOTIDE SEQUENCE</scope>
</reference>
<dbReference type="Proteomes" id="UP001497525">
    <property type="component" value="Unassembled WGS sequence"/>
</dbReference>
<sequence length="404" mass="46003">MGMNISRTTDNYNSKKSTKQAASVQTNPNRCTKSAGSQRNDNATKLISPESRQPISPTCMSSSGTTSSASSRTMPKLGPSPTTVRAYRTRAQSLIREADQYWFERSLPTMSAQPSDEFRTINKPPWKPTKALNSSAFFQPDRSHFEPRSPGYCRHRGSRNENSNSSRTYNKFRGTDCSSLACLFDASMQTDDLHFLKCSAARKMCPQGTDALDARSVNSYCGYAFPFAYRHSRSRTVRTMPRYPSESVDSSRRMMRSADDVNRRNQSKEPDLRAYIRPNKTKSQTLQDDAFPLRYVFYVNDCPDSLLAFENGGRISLFARDTRCRVYFHAPARTNPKSDMKTRDDWFEEGIIEPSLYFQGVLVRPVTVAAPTLTNLRRFLELLDAYYPEFRASDYLKDQLVTLN</sequence>
<dbReference type="EMBL" id="CAXLJL010000600">
    <property type="protein sequence ID" value="CAL5139230.1"/>
    <property type="molecule type" value="Genomic_DNA"/>
</dbReference>
<evidence type="ECO:0000313" key="3">
    <source>
        <dbReference type="Proteomes" id="UP001497525"/>
    </source>
</evidence>
<accession>A0AAV2TSF7</accession>
<comment type="caution">
    <text evidence="2">The sequence shown here is derived from an EMBL/GenBank/DDBJ whole genome shotgun (WGS) entry which is preliminary data.</text>
</comment>
<feature type="compositionally biased region" description="Basic and acidic residues" evidence="1">
    <location>
        <begin position="249"/>
        <end position="272"/>
    </location>
</feature>